<protein>
    <submittedName>
        <fullName evidence="1">Uncharacterized protein</fullName>
    </submittedName>
</protein>
<comment type="caution">
    <text evidence="1">The sequence shown here is derived from an EMBL/GenBank/DDBJ whole genome shotgun (WGS) entry which is preliminary data.</text>
</comment>
<evidence type="ECO:0000313" key="1">
    <source>
        <dbReference type="EMBL" id="MED6226066.1"/>
    </source>
</evidence>
<accession>A0ABU6ZWF9</accession>
<dbReference type="EMBL" id="JASCZI010274586">
    <property type="protein sequence ID" value="MED6226066.1"/>
    <property type="molecule type" value="Genomic_DNA"/>
</dbReference>
<reference evidence="1 2" key="1">
    <citation type="journal article" date="2023" name="Plants (Basel)">
        <title>Bridging the Gap: Combining Genomics and Transcriptomics Approaches to Understand Stylosanthes scabra, an Orphan Legume from the Brazilian Caatinga.</title>
        <authorList>
            <person name="Ferreira-Neto J.R.C."/>
            <person name="da Silva M.D."/>
            <person name="Binneck E."/>
            <person name="de Melo N.F."/>
            <person name="da Silva R.H."/>
            <person name="de Melo A.L.T.M."/>
            <person name="Pandolfi V."/>
            <person name="Bustamante F.O."/>
            <person name="Brasileiro-Vidal A.C."/>
            <person name="Benko-Iseppon A.M."/>
        </authorList>
    </citation>
    <scope>NUCLEOTIDE SEQUENCE [LARGE SCALE GENOMIC DNA]</scope>
    <source>
        <tissue evidence="1">Leaves</tissue>
    </source>
</reference>
<proteinExistence type="predicted"/>
<sequence length="103" mass="12283">MKEEEEREGEEEDSCCREKMWKSEAGNCFWPQWDMCRRGNEEEEEEKGEAGDEMAEFGVAVLAICDNETEMEVRVVMVGEWVRYSLSRQKKRCPRRETTTFWV</sequence>
<keyword evidence="2" id="KW-1185">Reference proteome</keyword>
<name>A0ABU6ZWF9_9FABA</name>
<gene>
    <name evidence="1" type="ORF">PIB30_099866</name>
</gene>
<evidence type="ECO:0000313" key="2">
    <source>
        <dbReference type="Proteomes" id="UP001341840"/>
    </source>
</evidence>
<organism evidence="1 2">
    <name type="scientific">Stylosanthes scabra</name>
    <dbReference type="NCBI Taxonomy" id="79078"/>
    <lineage>
        <taxon>Eukaryota</taxon>
        <taxon>Viridiplantae</taxon>
        <taxon>Streptophyta</taxon>
        <taxon>Embryophyta</taxon>
        <taxon>Tracheophyta</taxon>
        <taxon>Spermatophyta</taxon>
        <taxon>Magnoliopsida</taxon>
        <taxon>eudicotyledons</taxon>
        <taxon>Gunneridae</taxon>
        <taxon>Pentapetalae</taxon>
        <taxon>rosids</taxon>
        <taxon>fabids</taxon>
        <taxon>Fabales</taxon>
        <taxon>Fabaceae</taxon>
        <taxon>Papilionoideae</taxon>
        <taxon>50 kb inversion clade</taxon>
        <taxon>dalbergioids sensu lato</taxon>
        <taxon>Dalbergieae</taxon>
        <taxon>Pterocarpus clade</taxon>
        <taxon>Stylosanthes</taxon>
    </lineage>
</organism>
<dbReference type="Proteomes" id="UP001341840">
    <property type="component" value="Unassembled WGS sequence"/>
</dbReference>